<feature type="region of interest" description="Disordered" evidence="3">
    <location>
        <begin position="101"/>
        <end position="121"/>
    </location>
</feature>
<organism evidence="4 5">
    <name type="scientific">Branchiostoma floridae</name>
    <name type="common">Florida lancelet</name>
    <name type="synonym">Amphioxus</name>
    <dbReference type="NCBI Taxonomy" id="7739"/>
    <lineage>
        <taxon>Eukaryota</taxon>
        <taxon>Metazoa</taxon>
        <taxon>Chordata</taxon>
        <taxon>Cephalochordata</taxon>
        <taxon>Leptocardii</taxon>
        <taxon>Amphioxiformes</taxon>
        <taxon>Branchiostomatidae</taxon>
        <taxon>Branchiostoma</taxon>
    </lineage>
</organism>
<keyword evidence="4" id="KW-1185">Reference proteome</keyword>
<evidence type="ECO:0000256" key="1">
    <source>
        <dbReference type="ARBA" id="ARBA00023125"/>
    </source>
</evidence>
<dbReference type="InterPro" id="IPR010998">
    <property type="entry name" value="Integrase_recombinase_N"/>
</dbReference>
<dbReference type="SUPFAM" id="SSF47823">
    <property type="entry name" value="lambda integrase-like, N-terminal domain"/>
    <property type="match status" value="1"/>
</dbReference>
<name>A0A9J7HK28_BRAFL</name>
<dbReference type="OrthoDB" id="10064229at2759"/>
<dbReference type="RefSeq" id="XP_035659715.1">
    <property type="nucleotide sequence ID" value="XM_035803822.1"/>
</dbReference>
<dbReference type="AlphaFoldDB" id="A0A9J7HK28"/>
<reference evidence="5" key="2">
    <citation type="submission" date="2025-08" db="UniProtKB">
        <authorList>
            <consortium name="RefSeq"/>
        </authorList>
    </citation>
    <scope>IDENTIFICATION</scope>
    <source>
        <strain evidence="5">S238N-H82</strain>
        <tissue evidence="5">Testes</tissue>
    </source>
</reference>
<gene>
    <name evidence="5" type="primary">LOC118404611</name>
</gene>
<dbReference type="OMA" id="VIRFMKG"/>
<accession>A0A9J7HK28</accession>
<dbReference type="Gene3D" id="1.10.443.10">
    <property type="entry name" value="Intergrase catalytic core"/>
    <property type="match status" value="1"/>
</dbReference>
<feature type="region of interest" description="Disordered" evidence="3">
    <location>
        <begin position="163"/>
        <end position="227"/>
    </location>
</feature>
<dbReference type="PANTHER" id="PTHR35617:SF3">
    <property type="entry name" value="CORE-BINDING (CB) DOMAIN-CONTAINING PROTEIN"/>
    <property type="match status" value="1"/>
</dbReference>
<dbReference type="InterPro" id="IPR013762">
    <property type="entry name" value="Integrase-like_cat_sf"/>
</dbReference>
<protein>
    <submittedName>
        <fullName evidence="5">Uncharacterized protein LOC118404611 isoform X1</fullName>
    </submittedName>
</protein>
<evidence type="ECO:0000256" key="3">
    <source>
        <dbReference type="SAM" id="MobiDB-lite"/>
    </source>
</evidence>
<dbReference type="Proteomes" id="UP000001554">
    <property type="component" value="Chromosome 17"/>
</dbReference>
<dbReference type="Gene3D" id="1.10.150.130">
    <property type="match status" value="1"/>
</dbReference>
<dbReference type="InterPro" id="IPR011010">
    <property type="entry name" value="DNA_brk_join_enz"/>
</dbReference>
<dbReference type="SUPFAM" id="SSF56349">
    <property type="entry name" value="DNA breaking-rejoining enzymes"/>
    <property type="match status" value="1"/>
</dbReference>
<evidence type="ECO:0000256" key="2">
    <source>
        <dbReference type="ARBA" id="ARBA00023172"/>
    </source>
</evidence>
<keyword evidence="2" id="KW-0233">DNA recombination</keyword>
<dbReference type="KEGG" id="bfo:118404611"/>
<evidence type="ECO:0000313" key="5">
    <source>
        <dbReference type="RefSeq" id="XP_035659715.1"/>
    </source>
</evidence>
<dbReference type="GO" id="GO:0003677">
    <property type="term" value="F:DNA binding"/>
    <property type="evidence" value="ECO:0007669"/>
    <property type="project" value="UniProtKB-KW"/>
</dbReference>
<dbReference type="GeneID" id="118404611"/>
<sequence length="556" mass="60770">MSDRSSRSRGSVFLQGQSQFCGSHQVRQFDGSRVYQSSGRHEVVSPSRPCSQPLEFLRGERPPVVGRPCGWPGQRESRFQVEELQPSHRMVCVTKCVRDHSADMSRPPESEGSGPFRIPSQQEAPPVCVLGAGPRGGGNGCVHPGLEPVGGSVCISPVHPCRQGVDENSPRQSAESTSPGTYMGDSGLVSHAPPHVSPRASQAANESVSTHATGGRDTSPARRVATSSRVDCLRTRYRESEISDGVTRVLLASWRPRTSGLYSSSWRRWSRWCGGKSLDPISAPLNKVLDFLYRLFDKGLQYRTINVYRSAISSTHLNVEGRPIGAHPLVSRFMKGVFELRPPVPKHVFIWDVSVVLKFLRKWAPAKCLSLKQLTLKVAMLVALVSAGRSQSLALLDTSHMSSSKDGLSFEVYKLTKTSRPDKPSHSLFVAKFEQKEVCPVVYLKAYLARTASFRSDSDSRVFRALVKPHKAVCSATIARWLKSVLSEASSVTKGFTGHSVRSAATSAARQSGVSVKDIMLAANWSSSSTFEKFYNKPSNLSHFGHSVLASASKSC</sequence>
<feature type="compositionally biased region" description="Polar residues" evidence="3">
    <location>
        <begin position="170"/>
        <end position="180"/>
    </location>
</feature>
<dbReference type="PANTHER" id="PTHR35617">
    <property type="entry name" value="PHAGE_INTEGRASE DOMAIN-CONTAINING PROTEIN"/>
    <property type="match status" value="1"/>
</dbReference>
<evidence type="ECO:0000313" key="4">
    <source>
        <dbReference type="Proteomes" id="UP000001554"/>
    </source>
</evidence>
<reference evidence="4" key="1">
    <citation type="journal article" date="2020" name="Nat. Ecol. Evol.">
        <title>Deeply conserved synteny resolves early events in vertebrate evolution.</title>
        <authorList>
            <person name="Simakov O."/>
            <person name="Marletaz F."/>
            <person name="Yue J.X."/>
            <person name="O'Connell B."/>
            <person name="Jenkins J."/>
            <person name="Brandt A."/>
            <person name="Calef R."/>
            <person name="Tung C.H."/>
            <person name="Huang T.K."/>
            <person name="Schmutz J."/>
            <person name="Satoh N."/>
            <person name="Yu J.K."/>
            <person name="Putnam N.H."/>
            <person name="Green R.E."/>
            <person name="Rokhsar D.S."/>
        </authorList>
    </citation>
    <scope>NUCLEOTIDE SEQUENCE [LARGE SCALE GENOMIC DNA]</scope>
    <source>
        <strain evidence="4">S238N-H82</strain>
    </source>
</reference>
<feature type="compositionally biased region" description="Polar residues" evidence="3">
    <location>
        <begin position="199"/>
        <end position="212"/>
    </location>
</feature>
<keyword evidence="1" id="KW-0238">DNA-binding</keyword>
<dbReference type="GO" id="GO:0006310">
    <property type="term" value="P:DNA recombination"/>
    <property type="evidence" value="ECO:0007669"/>
    <property type="project" value="UniProtKB-KW"/>
</dbReference>
<dbReference type="GO" id="GO:0015074">
    <property type="term" value="P:DNA integration"/>
    <property type="evidence" value="ECO:0007669"/>
    <property type="project" value="InterPro"/>
</dbReference>
<proteinExistence type="predicted"/>